<dbReference type="GO" id="GO:0005886">
    <property type="term" value="C:plasma membrane"/>
    <property type="evidence" value="ECO:0007669"/>
    <property type="project" value="TreeGrafter"/>
</dbReference>
<dbReference type="GO" id="GO:0006935">
    <property type="term" value="P:chemotaxis"/>
    <property type="evidence" value="ECO:0007669"/>
    <property type="project" value="UniProtKB-KW"/>
</dbReference>
<dbReference type="GO" id="GO:0004888">
    <property type="term" value="F:transmembrane signaling receptor activity"/>
    <property type="evidence" value="ECO:0007669"/>
    <property type="project" value="TreeGrafter"/>
</dbReference>
<protein>
    <submittedName>
        <fullName evidence="4">Methyl-accepting chemotaxis protein</fullName>
    </submittedName>
</protein>
<dbReference type="AlphaFoldDB" id="A0AAW7Q1P5"/>
<sequence>RNLASRSAEAAREIKNIVENANHKANEGKLISGEMIKGYEELLENITKSTEMIDEISRASKEQEKGITQINDAVTGLDQQTQQNASIANQTREIALQTDSIAKEIVSNAMDKEFIGKDKIVRMV</sequence>
<evidence type="ECO:0000313" key="4">
    <source>
        <dbReference type="EMBL" id="MDN5071794.1"/>
    </source>
</evidence>
<reference evidence="4" key="2">
    <citation type="journal article" date="2023" name="Microorganisms">
        <title>Genomic Characterization of Arcobacter butzleri Strains Isolated from Various Sources in Lithuania.</title>
        <authorList>
            <person name="Uljanovas D."/>
            <person name="Golz G."/>
            <person name="Fleischmann S."/>
            <person name="Kudirkiene E."/>
            <person name="Kasetiene N."/>
            <person name="Grineviciene A."/>
            <person name="Tamuleviciene E."/>
            <person name="Aksomaitiene J."/>
            <person name="Alter T."/>
            <person name="Malakauskas M."/>
        </authorList>
    </citation>
    <scope>NUCLEOTIDE SEQUENCE</scope>
    <source>
        <strain evidence="4">RCM69</strain>
    </source>
</reference>
<name>A0AAW7Q1P5_9BACT</name>
<dbReference type="EMBL" id="JAPZCX010000041">
    <property type="protein sequence ID" value="MDN5071794.1"/>
    <property type="molecule type" value="Genomic_DNA"/>
</dbReference>
<evidence type="ECO:0000313" key="5">
    <source>
        <dbReference type="Proteomes" id="UP001170288"/>
    </source>
</evidence>
<dbReference type="InterPro" id="IPR004089">
    <property type="entry name" value="MCPsignal_dom"/>
</dbReference>
<comment type="similarity">
    <text evidence="2">Belongs to the methyl-accepting chemotaxis (MCP) protein family.</text>
</comment>
<evidence type="ECO:0000256" key="1">
    <source>
        <dbReference type="ARBA" id="ARBA00022500"/>
    </source>
</evidence>
<dbReference type="GO" id="GO:0007165">
    <property type="term" value="P:signal transduction"/>
    <property type="evidence" value="ECO:0007669"/>
    <property type="project" value="InterPro"/>
</dbReference>
<dbReference type="SUPFAM" id="SSF58104">
    <property type="entry name" value="Methyl-accepting chemotaxis protein (MCP) signaling domain"/>
    <property type="match status" value="1"/>
</dbReference>
<comment type="caution">
    <text evidence="4">The sequence shown here is derived from an EMBL/GenBank/DDBJ whole genome shotgun (WGS) entry which is preliminary data.</text>
</comment>
<dbReference type="PANTHER" id="PTHR43531">
    <property type="entry name" value="PROTEIN ICFG"/>
    <property type="match status" value="1"/>
</dbReference>
<dbReference type="Pfam" id="PF00015">
    <property type="entry name" value="MCPsignal"/>
    <property type="match status" value="1"/>
</dbReference>
<dbReference type="Gene3D" id="1.10.287.950">
    <property type="entry name" value="Methyl-accepting chemotaxis protein"/>
    <property type="match status" value="1"/>
</dbReference>
<accession>A0AAW7Q1P5</accession>
<dbReference type="RefSeq" id="WP_228276099.1">
    <property type="nucleotide sequence ID" value="NZ_JAPZCX010000041.1"/>
</dbReference>
<keyword evidence="1" id="KW-0145">Chemotaxis</keyword>
<evidence type="ECO:0000256" key="2">
    <source>
        <dbReference type="ARBA" id="ARBA00029447"/>
    </source>
</evidence>
<dbReference type="PANTHER" id="PTHR43531:SF11">
    <property type="entry name" value="METHYL-ACCEPTING CHEMOTAXIS PROTEIN 3"/>
    <property type="match status" value="1"/>
</dbReference>
<feature type="domain" description="Methyl-accepting transducer" evidence="3">
    <location>
        <begin position="1"/>
        <end position="80"/>
    </location>
</feature>
<gene>
    <name evidence="4" type="ORF">O8C76_12245</name>
</gene>
<reference evidence="4" key="1">
    <citation type="submission" date="2022-12" db="EMBL/GenBank/DDBJ databases">
        <authorList>
            <person name="Uljanovas D."/>
        </authorList>
    </citation>
    <scope>NUCLEOTIDE SEQUENCE</scope>
    <source>
        <strain evidence="4">RCM69</strain>
    </source>
</reference>
<organism evidence="4 5">
    <name type="scientific">Aliarcobacter butzleri</name>
    <dbReference type="NCBI Taxonomy" id="28197"/>
    <lineage>
        <taxon>Bacteria</taxon>
        <taxon>Pseudomonadati</taxon>
        <taxon>Campylobacterota</taxon>
        <taxon>Epsilonproteobacteria</taxon>
        <taxon>Campylobacterales</taxon>
        <taxon>Arcobacteraceae</taxon>
        <taxon>Aliarcobacter</taxon>
    </lineage>
</organism>
<dbReference type="InterPro" id="IPR051310">
    <property type="entry name" value="MCP_chemotaxis"/>
</dbReference>
<proteinExistence type="inferred from homology"/>
<evidence type="ECO:0000259" key="3">
    <source>
        <dbReference type="Pfam" id="PF00015"/>
    </source>
</evidence>
<dbReference type="Proteomes" id="UP001170288">
    <property type="component" value="Unassembled WGS sequence"/>
</dbReference>
<feature type="non-terminal residue" evidence="4">
    <location>
        <position position="1"/>
    </location>
</feature>